<feature type="region of interest" description="Disordered" evidence="6">
    <location>
        <begin position="276"/>
        <end position="310"/>
    </location>
</feature>
<evidence type="ECO:0000256" key="7">
    <source>
        <dbReference type="SAM" id="Phobius"/>
    </source>
</evidence>
<evidence type="ECO:0000313" key="10">
    <source>
        <dbReference type="Proteomes" id="UP000758603"/>
    </source>
</evidence>
<gene>
    <name evidence="9" type="ORF">BKA67DRAFT_367291</name>
</gene>
<feature type="transmembrane region" description="Helical" evidence="7">
    <location>
        <begin position="87"/>
        <end position="111"/>
    </location>
</feature>
<feature type="transmembrane region" description="Helical" evidence="7">
    <location>
        <begin position="12"/>
        <end position="32"/>
    </location>
</feature>
<dbReference type="Pfam" id="PF20684">
    <property type="entry name" value="Fung_rhodopsin"/>
    <property type="match status" value="1"/>
</dbReference>
<dbReference type="RefSeq" id="XP_045955051.1">
    <property type="nucleotide sequence ID" value="XM_046096462.1"/>
</dbReference>
<dbReference type="InterPro" id="IPR052337">
    <property type="entry name" value="SAT4-like"/>
</dbReference>
<keyword evidence="3 7" id="KW-1133">Transmembrane helix</keyword>
<evidence type="ECO:0000256" key="2">
    <source>
        <dbReference type="ARBA" id="ARBA00022692"/>
    </source>
</evidence>
<dbReference type="InterPro" id="IPR049326">
    <property type="entry name" value="Rhodopsin_dom_fungi"/>
</dbReference>
<accession>A0A9P8UEQ2</accession>
<dbReference type="PANTHER" id="PTHR33048">
    <property type="entry name" value="PTH11-LIKE INTEGRAL MEMBRANE PROTEIN (AFU_ORTHOLOGUE AFUA_5G11245)"/>
    <property type="match status" value="1"/>
</dbReference>
<proteinExistence type="inferred from homology"/>
<reference evidence="9" key="1">
    <citation type="journal article" date="2021" name="Nat. Commun.">
        <title>Genetic determinants of endophytism in the Arabidopsis root mycobiome.</title>
        <authorList>
            <person name="Mesny F."/>
            <person name="Miyauchi S."/>
            <person name="Thiergart T."/>
            <person name="Pickel B."/>
            <person name="Atanasova L."/>
            <person name="Karlsson M."/>
            <person name="Huettel B."/>
            <person name="Barry K.W."/>
            <person name="Haridas S."/>
            <person name="Chen C."/>
            <person name="Bauer D."/>
            <person name="Andreopoulos W."/>
            <person name="Pangilinan J."/>
            <person name="LaButti K."/>
            <person name="Riley R."/>
            <person name="Lipzen A."/>
            <person name="Clum A."/>
            <person name="Drula E."/>
            <person name="Henrissat B."/>
            <person name="Kohler A."/>
            <person name="Grigoriev I.V."/>
            <person name="Martin F.M."/>
            <person name="Hacquard S."/>
        </authorList>
    </citation>
    <scope>NUCLEOTIDE SEQUENCE</scope>
    <source>
        <strain evidence="9">MPI-SDFR-AT-0073</strain>
    </source>
</reference>
<evidence type="ECO:0000259" key="8">
    <source>
        <dbReference type="Pfam" id="PF20684"/>
    </source>
</evidence>
<evidence type="ECO:0000256" key="3">
    <source>
        <dbReference type="ARBA" id="ARBA00022989"/>
    </source>
</evidence>
<dbReference type="GeneID" id="70125354"/>
<evidence type="ECO:0000256" key="6">
    <source>
        <dbReference type="SAM" id="MobiDB-lite"/>
    </source>
</evidence>
<comment type="similarity">
    <text evidence="5">Belongs to the SAT4 family.</text>
</comment>
<dbReference type="AlphaFoldDB" id="A0A9P8UEQ2"/>
<feature type="transmembrane region" description="Helical" evidence="7">
    <location>
        <begin position="166"/>
        <end position="192"/>
    </location>
</feature>
<protein>
    <recommendedName>
        <fullName evidence="8">Rhodopsin domain-containing protein</fullName>
    </recommendedName>
</protein>
<feature type="transmembrane region" description="Helical" evidence="7">
    <location>
        <begin position="123"/>
        <end position="146"/>
    </location>
</feature>
<dbReference type="EMBL" id="JAGPXC010000007">
    <property type="protein sequence ID" value="KAH6648544.1"/>
    <property type="molecule type" value="Genomic_DNA"/>
</dbReference>
<feature type="region of interest" description="Disordered" evidence="6">
    <location>
        <begin position="332"/>
        <end position="357"/>
    </location>
</feature>
<organism evidence="9 10">
    <name type="scientific">Truncatella angustata</name>
    <dbReference type="NCBI Taxonomy" id="152316"/>
    <lineage>
        <taxon>Eukaryota</taxon>
        <taxon>Fungi</taxon>
        <taxon>Dikarya</taxon>
        <taxon>Ascomycota</taxon>
        <taxon>Pezizomycotina</taxon>
        <taxon>Sordariomycetes</taxon>
        <taxon>Xylariomycetidae</taxon>
        <taxon>Amphisphaeriales</taxon>
        <taxon>Sporocadaceae</taxon>
        <taxon>Truncatella</taxon>
    </lineage>
</organism>
<evidence type="ECO:0000256" key="4">
    <source>
        <dbReference type="ARBA" id="ARBA00023136"/>
    </source>
</evidence>
<feature type="transmembrane region" description="Helical" evidence="7">
    <location>
        <begin position="44"/>
        <end position="67"/>
    </location>
</feature>
<keyword evidence="4 7" id="KW-0472">Membrane</keyword>
<feature type="transmembrane region" description="Helical" evidence="7">
    <location>
        <begin position="204"/>
        <end position="226"/>
    </location>
</feature>
<comment type="subcellular location">
    <subcellularLocation>
        <location evidence="1">Membrane</location>
        <topology evidence="1">Multi-pass membrane protein</topology>
    </subcellularLocation>
</comment>
<comment type="caution">
    <text evidence="9">The sequence shown here is derived from an EMBL/GenBank/DDBJ whole genome shotgun (WGS) entry which is preliminary data.</text>
</comment>
<keyword evidence="2 7" id="KW-0812">Transmembrane</keyword>
<name>A0A9P8UEQ2_9PEZI</name>
<evidence type="ECO:0000256" key="1">
    <source>
        <dbReference type="ARBA" id="ARBA00004141"/>
    </source>
</evidence>
<feature type="domain" description="Rhodopsin" evidence="8">
    <location>
        <begin position="28"/>
        <end position="268"/>
    </location>
</feature>
<dbReference type="OrthoDB" id="3923077at2759"/>
<dbReference type="PANTHER" id="PTHR33048:SF96">
    <property type="entry name" value="INTEGRAL MEMBRANE PROTEIN"/>
    <property type="match status" value="1"/>
</dbReference>
<dbReference type="GO" id="GO:0016020">
    <property type="term" value="C:membrane"/>
    <property type="evidence" value="ECO:0007669"/>
    <property type="project" value="UniProtKB-SubCell"/>
</dbReference>
<keyword evidence="10" id="KW-1185">Reference proteome</keyword>
<evidence type="ECO:0000256" key="5">
    <source>
        <dbReference type="ARBA" id="ARBA00038359"/>
    </source>
</evidence>
<evidence type="ECO:0000313" key="9">
    <source>
        <dbReference type="EMBL" id="KAH6648544.1"/>
    </source>
</evidence>
<sequence>MSDTDNRGAEVQAVASTIFAIALTSVVLRFYVRFRVIKALGIDDWFMLLAMISFTLHTSTCLAGVTHGTGRHSLSLSLADMSAAMMFWWYCYLSYCTTMIFSKSSIACFLLRLTPLKPQRITIYLALGVSIFISTAFFFIALFQCWPVSFFWTRIPGAGSCISVDAIIIITYTYSVFAIITDFAFTILPIWLVKDLQVDRRTKFALIPILCMAAVASCAVIVRLGYVENFRNPDFLWSTTDIAIWSQIEQGLAITAGSLPTLKPLFRKVLSKLGHTSAGSRGDVSGRPAAGFSNSHKEQSAKSKVPSHGPQITLHSLASISTLSRMGDEYSCSTEKLGPLECDRQLPSSHSKSDDMV</sequence>
<dbReference type="Proteomes" id="UP000758603">
    <property type="component" value="Unassembled WGS sequence"/>
</dbReference>